<evidence type="ECO:0000259" key="1">
    <source>
        <dbReference type="Pfam" id="PF13480"/>
    </source>
</evidence>
<dbReference type="RefSeq" id="WP_345713791.1">
    <property type="nucleotide sequence ID" value="NZ_BAABIL010000619.1"/>
</dbReference>
<dbReference type="InterPro" id="IPR038740">
    <property type="entry name" value="BioF2-like_GNAT_dom"/>
</dbReference>
<dbReference type="SUPFAM" id="SSF55729">
    <property type="entry name" value="Acyl-CoA N-acyltransferases (Nat)"/>
    <property type="match status" value="2"/>
</dbReference>
<dbReference type="EMBL" id="BAABIL010000619">
    <property type="protein sequence ID" value="GAA4657954.1"/>
    <property type="molecule type" value="Genomic_DNA"/>
</dbReference>
<proteinExistence type="predicted"/>
<dbReference type="Gene3D" id="3.40.630.30">
    <property type="match status" value="1"/>
</dbReference>
<evidence type="ECO:0000313" key="3">
    <source>
        <dbReference type="Proteomes" id="UP001501195"/>
    </source>
</evidence>
<dbReference type="PANTHER" id="PTHR36174:SF1">
    <property type="entry name" value="LIPID II:GLYCINE GLYCYLTRANSFERASE"/>
    <property type="match status" value="1"/>
</dbReference>
<dbReference type="InterPro" id="IPR050644">
    <property type="entry name" value="PG_Glycine_Bridge_Synth"/>
</dbReference>
<dbReference type="PANTHER" id="PTHR36174">
    <property type="entry name" value="LIPID II:GLYCINE GLYCYLTRANSFERASE"/>
    <property type="match status" value="1"/>
</dbReference>
<reference evidence="3" key="1">
    <citation type="journal article" date="2019" name="Int. J. Syst. Evol. Microbiol.">
        <title>The Global Catalogue of Microorganisms (GCM) 10K type strain sequencing project: providing services to taxonomists for standard genome sequencing and annotation.</title>
        <authorList>
            <consortium name="The Broad Institute Genomics Platform"/>
            <consortium name="The Broad Institute Genome Sequencing Center for Infectious Disease"/>
            <person name="Wu L."/>
            <person name="Ma J."/>
        </authorList>
    </citation>
    <scope>NUCLEOTIDE SEQUENCE [LARGE SCALE GENOMIC DNA]</scope>
    <source>
        <strain evidence="3">JCM 18126</strain>
    </source>
</reference>
<name>A0ABP8VBE4_9ACTN</name>
<gene>
    <name evidence="2" type="ORF">GCM10023225_32240</name>
</gene>
<dbReference type="Proteomes" id="UP001501195">
    <property type="component" value="Unassembled WGS sequence"/>
</dbReference>
<sequence length="336" mass="35828">MTVLVPTGSSAQWDALVDGAEGATAFHRHGWLQLQARLHGWRFVPLLVRDGGRDVGVLPLLLVRRGPLWVEAPVPFPYVGPLVPPALLPAVLAALTRWARRRAVAVTRLDLGPGAGGAAAVLREAGWVCEEATTFVADVSHGDVAEVRRRASKSMRRSARRAEQLGVVVADATEEQVRRSLPALLAESYGARGVPSPYPAGVGDVLWAACGGREDVLLRSATLDGEVVGLEVALVHGDTLYDWAGGTFRAHRDCGGGALLQLDVLERAAERGLRRVDLVGAVDEGVAHFKRSTGAREESFVMATRVHSRLWATARRGSRVLASVAGRGLREPAAAL</sequence>
<comment type="caution">
    <text evidence="2">The sequence shown here is derived from an EMBL/GenBank/DDBJ whole genome shotgun (WGS) entry which is preliminary data.</text>
</comment>
<dbReference type="Pfam" id="PF13480">
    <property type="entry name" value="Acetyltransf_6"/>
    <property type="match status" value="1"/>
</dbReference>
<evidence type="ECO:0000313" key="2">
    <source>
        <dbReference type="EMBL" id="GAA4657954.1"/>
    </source>
</evidence>
<accession>A0ABP8VBE4</accession>
<feature type="domain" description="BioF2-like acetyltransferase" evidence="1">
    <location>
        <begin position="150"/>
        <end position="291"/>
    </location>
</feature>
<protein>
    <recommendedName>
        <fullName evidence="1">BioF2-like acetyltransferase domain-containing protein</fullName>
    </recommendedName>
</protein>
<keyword evidence="3" id="KW-1185">Reference proteome</keyword>
<organism evidence="2 3">
    <name type="scientific">Kineococcus glutinatus</name>
    <dbReference type="NCBI Taxonomy" id="1070872"/>
    <lineage>
        <taxon>Bacteria</taxon>
        <taxon>Bacillati</taxon>
        <taxon>Actinomycetota</taxon>
        <taxon>Actinomycetes</taxon>
        <taxon>Kineosporiales</taxon>
        <taxon>Kineosporiaceae</taxon>
        <taxon>Kineococcus</taxon>
    </lineage>
</organism>
<dbReference type="InterPro" id="IPR016181">
    <property type="entry name" value="Acyl_CoA_acyltransferase"/>
</dbReference>